<dbReference type="PROSITE" id="PS50330">
    <property type="entry name" value="UIM"/>
    <property type="match status" value="1"/>
</dbReference>
<feature type="region of interest" description="Disordered" evidence="10">
    <location>
        <begin position="588"/>
        <end position="663"/>
    </location>
</feature>
<name>A0A0X3NRI8_SCHSO</name>
<dbReference type="InterPro" id="IPR008942">
    <property type="entry name" value="ENTH_VHS"/>
</dbReference>
<evidence type="ECO:0000259" key="11">
    <source>
        <dbReference type="PROSITE" id="PS50178"/>
    </source>
</evidence>
<keyword evidence="5" id="KW-0479">Metal-binding</keyword>
<dbReference type="Pfam" id="PF12210">
    <property type="entry name" value="Hrs_helical"/>
    <property type="match status" value="1"/>
</dbReference>
<dbReference type="GO" id="GO:0008270">
    <property type="term" value="F:zinc ion binding"/>
    <property type="evidence" value="ECO:0007669"/>
    <property type="project" value="UniProtKB-KW"/>
</dbReference>
<feature type="region of interest" description="Disordered" evidence="10">
    <location>
        <begin position="295"/>
        <end position="324"/>
    </location>
</feature>
<keyword evidence="3" id="KW-0963">Cytoplasm</keyword>
<dbReference type="AlphaFoldDB" id="A0A0X3NRI8"/>
<dbReference type="InterPro" id="IPR002014">
    <property type="entry name" value="VHS_dom"/>
</dbReference>
<evidence type="ECO:0000256" key="3">
    <source>
        <dbReference type="ARBA" id="ARBA00022490"/>
    </source>
</evidence>
<dbReference type="EMBL" id="GEEE01020811">
    <property type="protein sequence ID" value="JAP42414.1"/>
    <property type="molecule type" value="Transcribed_RNA"/>
</dbReference>
<dbReference type="SUPFAM" id="SSF48464">
    <property type="entry name" value="ENTH/VHS domain"/>
    <property type="match status" value="1"/>
</dbReference>
<dbReference type="InterPro" id="IPR017455">
    <property type="entry name" value="Znf_FYVE-rel"/>
</dbReference>
<proteinExistence type="predicted"/>
<keyword evidence="6 8" id="KW-0863">Zinc-finger</keyword>
<dbReference type="InterPro" id="IPR017073">
    <property type="entry name" value="HGS/VPS27"/>
</dbReference>
<gene>
    <name evidence="13" type="primary">HGS</name>
    <name evidence="13" type="ORF">TR85782</name>
</gene>
<evidence type="ECO:0000256" key="10">
    <source>
        <dbReference type="SAM" id="MobiDB-lite"/>
    </source>
</evidence>
<dbReference type="Gene3D" id="1.25.40.90">
    <property type="match status" value="1"/>
</dbReference>
<dbReference type="GO" id="GO:0031623">
    <property type="term" value="P:receptor internalization"/>
    <property type="evidence" value="ECO:0007669"/>
    <property type="project" value="TreeGrafter"/>
</dbReference>
<keyword evidence="4" id="KW-0597">Phosphoprotein</keyword>
<dbReference type="PANTHER" id="PTHR46275">
    <property type="entry name" value="HEPATOCYTE GROWTH FACTOR-REGULATED TYROSINE KINASE SUBSTRATE"/>
    <property type="match status" value="1"/>
</dbReference>
<dbReference type="GO" id="GO:0032456">
    <property type="term" value="P:endocytic recycling"/>
    <property type="evidence" value="ECO:0007669"/>
    <property type="project" value="TreeGrafter"/>
</dbReference>
<organism evidence="13">
    <name type="scientific">Schistocephalus solidus</name>
    <name type="common">Tapeworm</name>
    <dbReference type="NCBI Taxonomy" id="70667"/>
    <lineage>
        <taxon>Eukaryota</taxon>
        <taxon>Metazoa</taxon>
        <taxon>Spiralia</taxon>
        <taxon>Lophotrochozoa</taxon>
        <taxon>Platyhelminthes</taxon>
        <taxon>Cestoda</taxon>
        <taxon>Eucestoda</taxon>
        <taxon>Diphyllobothriidea</taxon>
        <taxon>Diphyllobothriidae</taxon>
        <taxon>Schistocephalus</taxon>
    </lineage>
</organism>
<keyword evidence="9" id="KW-0175">Coiled coil</keyword>
<feature type="domain" description="FYVE-type" evidence="11">
    <location>
        <begin position="159"/>
        <end position="219"/>
    </location>
</feature>
<dbReference type="Pfam" id="PF01363">
    <property type="entry name" value="FYVE"/>
    <property type="match status" value="1"/>
</dbReference>
<dbReference type="InterPro" id="IPR011011">
    <property type="entry name" value="Znf_FYVE_PHD"/>
</dbReference>
<evidence type="ECO:0000256" key="9">
    <source>
        <dbReference type="SAM" id="Coils"/>
    </source>
</evidence>
<dbReference type="GO" id="GO:0005769">
    <property type="term" value="C:early endosome"/>
    <property type="evidence" value="ECO:0007669"/>
    <property type="project" value="TreeGrafter"/>
</dbReference>
<dbReference type="PANTHER" id="PTHR46275:SF1">
    <property type="entry name" value="HEPATOCYTE GROWTH FACTOR-REGULATED TYROSINE KINASE SUBSTRATE"/>
    <property type="match status" value="1"/>
</dbReference>
<dbReference type="GO" id="GO:0035091">
    <property type="term" value="F:phosphatidylinositol binding"/>
    <property type="evidence" value="ECO:0007669"/>
    <property type="project" value="InterPro"/>
</dbReference>
<dbReference type="SMART" id="SM00064">
    <property type="entry name" value="FYVE"/>
    <property type="match status" value="1"/>
</dbReference>
<dbReference type="GO" id="GO:0043130">
    <property type="term" value="F:ubiquitin binding"/>
    <property type="evidence" value="ECO:0007669"/>
    <property type="project" value="InterPro"/>
</dbReference>
<feature type="compositionally biased region" description="Low complexity" evidence="10">
    <location>
        <begin position="688"/>
        <end position="699"/>
    </location>
</feature>
<dbReference type="PROSITE" id="PS50178">
    <property type="entry name" value="ZF_FYVE"/>
    <property type="match status" value="1"/>
</dbReference>
<evidence type="ECO:0000256" key="5">
    <source>
        <dbReference type="ARBA" id="ARBA00022723"/>
    </source>
</evidence>
<feature type="compositionally biased region" description="Basic and acidic residues" evidence="10">
    <location>
        <begin position="244"/>
        <end position="254"/>
    </location>
</feature>
<reference evidence="13" key="1">
    <citation type="submission" date="2016-01" db="EMBL/GenBank/DDBJ databases">
        <title>Reference transcriptome for the parasite Schistocephalus solidus: insights into the molecular evolution of parasitism.</title>
        <authorList>
            <person name="Hebert F.O."/>
            <person name="Grambauer S."/>
            <person name="Barber I."/>
            <person name="Landry C.R."/>
            <person name="Aubin-Horth N."/>
        </authorList>
    </citation>
    <scope>NUCLEOTIDE SEQUENCE</scope>
</reference>
<feature type="compositionally biased region" description="Polar residues" evidence="10">
    <location>
        <begin position="232"/>
        <end position="242"/>
    </location>
</feature>
<evidence type="ECO:0000256" key="4">
    <source>
        <dbReference type="ARBA" id="ARBA00022553"/>
    </source>
</evidence>
<dbReference type="Pfam" id="PF00790">
    <property type="entry name" value="VHS"/>
    <property type="match status" value="1"/>
</dbReference>
<dbReference type="Gene3D" id="3.30.40.10">
    <property type="entry name" value="Zinc/RING finger domain, C3HC4 (zinc finger)"/>
    <property type="match status" value="1"/>
</dbReference>
<protein>
    <recommendedName>
        <fullName evidence="2">Hepatocyte growth factor-regulated tyrosine kinase substrate</fullName>
    </recommendedName>
</protein>
<dbReference type="InterPro" id="IPR013083">
    <property type="entry name" value="Znf_RING/FYVE/PHD"/>
</dbReference>
<feature type="region of interest" description="Disordered" evidence="10">
    <location>
        <begin position="678"/>
        <end position="729"/>
    </location>
</feature>
<sequence>MFLIKSSRFDKALDKATSELLMEPDWDINLQVCDIVRGQEVTPKYAIALLKKKLNTDNPHVCMLALSLLESLMKNCGTPMHDEVCGTDFVMSLLDHLHSTEEIWTKVVGLIQNWEYAFKNNPNYHSLHNAFAEIKRSGATLPPFRESEAMFAAEVAPGWKDGDSCYRCRASFNTFRRKHHCRNCGNVFCSECTTGRAVIPKFGIEREVRVCETCLPTLTGAHREAPAASRTDGGTSQSQSAARTEAEKAARDRELQLREEEELQLALALSASEAESKQKIDGGHPLYPTSTAVASEAPVAAPPTTATPPAQPPTASSVEGNGEGTEVDAELAHYLNRNYWTNRASVVGSDADSVVAPMVTPTAPIFNPPVNPDYEPSVRGTPTSNGTHLPTVEVPAEGLDLPGVPPLTTEKQEEFLKALRKSLDVFVNRMRINSQRGRSIANDSTIQTLFHTLHVMHPQLLQYASGLEQRRVFLEQLQDQTMQLREAREALDALRNEHAEARRREEEEAQRLRQFQMMQKVEALRQQKQQAIENQRRLALEQTLQYQQQYQYQQYNAYGLDPATGLPLQPGMMPGATAYGGQPGVEYGYGGPYQQPPPLSSAGGAPDQQAMGPYMYSVSPAAPPSNLENAAHGVVVGPPTQPEANSQQQQQPPPTYLPPGATAAAATNDTSAAYDMKSVAQALPPPQQQSYPNQSTTPTYMLRMPTPPVDDPQATMKKSPADAQLIVFD</sequence>
<evidence type="ECO:0000256" key="6">
    <source>
        <dbReference type="ARBA" id="ARBA00022771"/>
    </source>
</evidence>
<feature type="coiled-coil region" evidence="9">
    <location>
        <begin position="474"/>
        <end position="541"/>
    </location>
</feature>
<feature type="compositionally biased region" description="Low complexity" evidence="10">
    <location>
        <begin position="295"/>
        <end position="304"/>
    </location>
</feature>
<dbReference type="Gene3D" id="1.20.5.1940">
    <property type="match status" value="1"/>
</dbReference>
<dbReference type="CDD" id="cd21387">
    <property type="entry name" value="GAT_Hrs"/>
    <property type="match status" value="1"/>
</dbReference>
<keyword evidence="13" id="KW-0418">Kinase</keyword>
<dbReference type="InterPro" id="IPR003903">
    <property type="entry name" value="UIM_dom"/>
</dbReference>
<keyword evidence="13" id="KW-0808">Transferase</keyword>
<dbReference type="CDD" id="cd15720">
    <property type="entry name" value="FYVE_Hrs"/>
    <property type="match status" value="1"/>
</dbReference>
<dbReference type="InterPro" id="IPR000306">
    <property type="entry name" value="Znf_FYVE"/>
</dbReference>
<evidence type="ECO:0000256" key="8">
    <source>
        <dbReference type="PROSITE-ProRule" id="PRU00091"/>
    </source>
</evidence>
<dbReference type="PROSITE" id="PS50179">
    <property type="entry name" value="VHS"/>
    <property type="match status" value="1"/>
</dbReference>
<keyword evidence="7" id="KW-0862">Zinc</keyword>
<dbReference type="InterPro" id="IPR024641">
    <property type="entry name" value="HRS_helical"/>
</dbReference>
<evidence type="ECO:0000256" key="1">
    <source>
        <dbReference type="ARBA" id="ARBA00004496"/>
    </source>
</evidence>
<dbReference type="SMART" id="SM00288">
    <property type="entry name" value="VHS"/>
    <property type="match status" value="1"/>
</dbReference>
<feature type="domain" description="VHS" evidence="12">
    <location>
        <begin position="16"/>
        <end position="142"/>
    </location>
</feature>
<accession>A0A0X3NRI8</accession>
<feature type="region of interest" description="Disordered" evidence="10">
    <location>
        <begin position="222"/>
        <end position="254"/>
    </location>
</feature>
<dbReference type="SUPFAM" id="SSF57903">
    <property type="entry name" value="FYVE/PHD zinc finger"/>
    <property type="match status" value="1"/>
</dbReference>
<evidence type="ECO:0000256" key="2">
    <source>
        <dbReference type="ARBA" id="ARBA00015450"/>
    </source>
</evidence>
<evidence type="ECO:0000313" key="13">
    <source>
        <dbReference type="EMBL" id="JAP42414.1"/>
    </source>
</evidence>
<dbReference type="GO" id="GO:0016301">
    <property type="term" value="F:kinase activity"/>
    <property type="evidence" value="ECO:0007669"/>
    <property type="project" value="UniProtKB-KW"/>
</dbReference>
<evidence type="ECO:0000256" key="7">
    <source>
        <dbReference type="ARBA" id="ARBA00022833"/>
    </source>
</evidence>
<evidence type="ECO:0000259" key="12">
    <source>
        <dbReference type="PROSITE" id="PS50179"/>
    </source>
</evidence>
<dbReference type="PIRSF" id="PIRSF036956">
    <property type="entry name" value="Hrs_Vps27"/>
    <property type="match status" value="1"/>
</dbReference>
<comment type="subcellular location">
    <subcellularLocation>
        <location evidence="1">Cytoplasm</location>
    </subcellularLocation>
</comment>